<feature type="compositionally biased region" description="Low complexity" evidence="1">
    <location>
        <begin position="62"/>
        <end position="79"/>
    </location>
</feature>
<dbReference type="SMART" id="SM00834">
    <property type="entry name" value="CxxC_CXXC_SSSS"/>
    <property type="match status" value="1"/>
</dbReference>
<dbReference type="Proteomes" id="UP000186400">
    <property type="component" value="Unassembled WGS sequence"/>
</dbReference>
<protein>
    <submittedName>
        <fullName evidence="3">Putative regulatory protein, FmdB family</fullName>
    </submittedName>
</protein>
<sequence length="96" mass="10069">MPSYDYQCRSCGHTFETFQSMAADALVDCPSCEKPELRRIITGGAGVIFKGSGFYVNDSKAKGSGSASEGKAGKAAPAEAPKKSEQTRKAEKTAAT</sequence>
<dbReference type="RefSeq" id="WP_076489414.1">
    <property type="nucleotide sequence ID" value="NZ_FTMS01000015.1"/>
</dbReference>
<feature type="compositionally biased region" description="Basic and acidic residues" evidence="1">
    <location>
        <begin position="80"/>
        <end position="96"/>
    </location>
</feature>
<name>A0A1N6VLH4_9SPIO</name>
<reference evidence="3 4" key="1">
    <citation type="submission" date="2017-01" db="EMBL/GenBank/DDBJ databases">
        <authorList>
            <person name="Mah S.A."/>
            <person name="Swanson W.J."/>
            <person name="Moy G.W."/>
            <person name="Vacquier V.D."/>
        </authorList>
    </citation>
    <scope>NUCLEOTIDE SEQUENCE [LARGE SCALE GENOMIC DNA]</scope>
    <source>
        <strain evidence="3 4">ASpG1</strain>
    </source>
</reference>
<dbReference type="PANTHER" id="PTHR34404:SF2">
    <property type="entry name" value="CONSERVED SERINE RICH PROTEIN"/>
    <property type="match status" value="1"/>
</dbReference>
<dbReference type="PANTHER" id="PTHR34404">
    <property type="entry name" value="REGULATORY PROTEIN, FMDB FAMILY"/>
    <property type="match status" value="1"/>
</dbReference>
<feature type="domain" description="Putative regulatory protein FmdB zinc ribbon" evidence="2">
    <location>
        <begin position="1"/>
        <end position="42"/>
    </location>
</feature>
<organism evidence="3 4">
    <name type="scientific">Alkalispirochaeta americana</name>
    <dbReference type="NCBI Taxonomy" id="159291"/>
    <lineage>
        <taxon>Bacteria</taxon>
        <taxon>Pseudomonadati</taxon>
        <taxon>Spirochaetota</taxon>
        <taxon>Spirochaetia</taxon>
        <taxon>Spirochaetales</taxon>
        <taxon>Spirochaetaceae</taxon>
        <taxon>Alkalispirochaeta</taxon>
    </lineage>
</organism>
<dbReference type="NCBIfam" id="TIGR02605">
    <property type="entry name" value="CxxC_CxxC_SSSS"/>
    <property type="match status" value="1"/>
</dbReference>
<evidence type="ECO:0000259" key="2">
    <source>
        <dbReference type="SMART" id="SM00834"/>
    </source>
</evidence>
<evidence type="ECO:0000256" key="1">
    <source>
        <dbReference type="SAM" id="MobiDB-lite"/>
    </source>
</evidence>
<keyword evidence="4" id="KW-1185">Reference proteome</keyword>
<dbReference type="EMBL" id="FTMS01000015">
    <property type="protein sequence ID" value="SIQ78712.1"/>
    <property type="molecule type" value="Genomic_DNA"/>
</dbReference>
<dbReference type="AlphaFoldDB" id="A0A1N6VLH4"/>
<feature type="region of interest" description="Disordered" evidence="1">
    <location>
        <begin position="60"/>
        <end position="96"/>
    </location>
</feature>
<dbReference type="OrthoDB" id="9813321at2"/>
<proteinExistence type="predicted"/>
<gene>
    <name evidence="3" type="ORF">SAMN05920897_11513</name>
</gene>
<accession>A0A1N6VLH4</accession>
<dbReference type="InterPro" id="IPR013429">
    <property type="entry name" value="Regulatory_FmdB_Zinc_ribbon"/>
</dbReference>
<dbReference type="Pfam" id="PF09723">
    <property type="entry name" value="Zn_ribbon_8"/>
    <property type="match status" value="1"/>
</dbReference>
<evidence type="ECO:0000313" key="3">
    <source>
        <dbReference type="EMBL" id="SIQ78712.1"/>
    </source>
</evidence>
<dbReference type="STRING" id="159291.SAMN05920897_11513"/>
<evidence type="ECO:0000313" key="4">
    <source>
        <dbReference type="Proteomes" id="UP000186400"/>
    </source>
</evidence>